<dbReference type="Pfam" id="PF10543">
    <property type="entry name" value="ORF6N"/>
    <property type="match status" value="1"/>
</dbReference>
<evidence type="ECO:0000259" key="1">
    <source>
        <dbReference type="Pfam" id="PF10543"/>
    </source>
</evidence>
<dbReference type="EMBL" id="JBHZPZ010000012">
    <property type="protein sequence ID" value="MFE3868676.1"/>
    <property type="molecule type" value="Genomic_DNA"/>
</dbReference>
<comment type="caution">
    <text evidence="2">The sequence shown here is derived from an EMBL/GenBank/DDBJ whole genome shotgun (WGS) entry which is preliminary data.</text>
</comment>
<proteinExistence type="predicted"/>
<keyword evidence="3" id="KW-1185">Reference proteome</keyword>
<protein>
    <submittedName>
        <fullName evidence="2">ORF6N domain-containing protein</fullName>
    </submittedName>
</protein>
<dbReference type="Proteomes" id="UP001600109">
    <property type="component" value="Unassembled WGS sequence"/>
</dbReference>
<name>A0ABW6HXD4_9FLAO</name>
<dbReference type="InterPro" id="IPR018873">
    <property type="entry name" value="KilA-N_DNA-bd_domain"/>
</dbReference>
<evidence type="ECO:0000313" key="2">
    <source>
        <dbReference type="EMBL" id="MFE3868676.1"/>
    </source>
</evidence>
<feature type="domain" description="KilA-N DNA-binding" evidence="1">
    <location>
        <begin position="14"/>
        <end position="98"/>
    </location>
</feature>
<organism evidence="2 3">
    <name type="scientific">Flavobacterium xylosi</name>
    <dbReference type="NCBI Taxonomy" id="3230415"/>
    <lineage>
        <taxon>Bacteria</taxon>
        <taxon>Pseudomonadati</taxon>
        <taxon>Bacteroidota</taxon>
        <taxon>Flavobacteriia</taxon>
        <taxon>Flavobacteriales</taxon>
        <taxon>Flavobacteriaceae</taxon>
        <taxon>Flavobacterium</taxon>
    </lineage>
</organism>
<dbReference type="RefSeq" id="WP_379855287.1">
    <property type="nucleotide sequence ID" value="NZ_JBHZPZ010000012.1"/>
</dbReference>
<gene>
    <name evidence="2" type="ORF">ACFX5E_11405</name>
</gene>
<reference evidence="2 3" key="1">
    <citation type="submission" date="2024-06" db="EMBL/GenBank/DDBJ databases">
        <title>Flavobacterium spp. isolated from glacier.</title>
        <authorList>
            <person name="Han D."/>
        </authorList>
    </citation>
    <scope>NUCLEOTIDE SEQUENCE [LARGE SCALE GENOMIC DNA]</scope>
    <source>
        <strain evidence="2 3">LS2P90</strain>
    </source>
</reference>
<accession>A0ABW6HXD4</accession>
<sequence>MNKVIVIPDDIISSKIYLIRNQKVMLDKDLAELYIVETKQLKRQVRRNMERFPEDFMFELSQQEFDNLRSQFGTSNWGGTRYVPMAFTEQGVAMLSSVLNSPTAIKVNIQIIRVFTKIREMLTDTLSMKLEIEEIKKKLSNHTKNIELVFNYLDELIDKKENIEPRKKIGFKSN</sequence>
<evidence type="ECO:0000313" key="3">
    <source>
        <dbReference type="Proteomes" id="UP001600109"/>
    </source>
</evidence>